<keyword evidence="2 3" id="KW-0175">Coiled coil</keyword>
<dbReference type="AlphaFoldDB" id="A0AAU0MZC7"/>
<dbReference type="Pfam" id="PF25954">
    <property type="entry name" value="Beta-barrel_RND_2"/>
    <property type="match status" value="1"/>
</dbReference>
<evidence type="ECO:0000259" key="5">
    <source>
        <dbReference type="Pfam" id="PF25954"/>
    </source>
</evidence>
<dbReference type="InterPro" id="IPR058792">
    <property type="entry name" value="Beta-barrel_RND_2"/>
</dbReference>
<organism evidence="6 7">
    <name type="scientific">Microbulbifer pacificus</name>
    <dbReference type="NCBI Taxonomy" id="407164"/>
    <lineage>
        <taxon>Bacteria</taxon>
        <taxon>Pseudomonadati</taxon>
        <taxon>Pseudomonadota</taxon>
        <taxon>Gammaproteobacteria</taxon>
        <taxon>Cellvibrionales</taxon>
        <taxon>Microbulbiferaceae</taxon>
        <taxon>Microbulbifer</taxon>
    </lineage>
</organism>
<dbReference type="InterPro" id="IPR050465">
    <property type="entry name" value="UPF0194_transport"/>
</dbReference>
<name>A0AAU0MZC7_9GAMM</name>
<comment type="subcellular location">
    <subcellularLocation>
        <location evidence="1">Cell envelope</location>
    </subcellularLocation>
</comment>
<evidence type="ECO:0000256" key="1">
    <source>
        <dbReference type="ARBA" id="ARBA00004196"/>
    </source>
</evidence>
<dbReference type="KEGG" id="mpaf:R5R33_16175"/>
<sequence>MTALPHPKRISARKGNPGRCLLLCAASLTTLISAASLTGCSEAEIVDADKSGLQIQDLAINGELAAARSVRVAPPSISRMWNYNIKTLIPENSYVSVGDLVVAFDDKPIKDALQDKQAELKQAESELENSQLQETRTERDDALAIEEKRAEYEKNRRKSEILDQSMSRNERRKAQIDYQVASNDLELAQAMAKLHRNTGALTISLAERKVQRLKQEVSVLQDEVAKLKVTASIAGLVQYVPNWEGEKPSEGDSVRFGQPVLDISDLSQMQFRAQIDEADKTRFAVGAPVSLVLDGIAGSSLQGEVAELGNVVRDRARDDRRRVIDLRVTLSSAETELRPGMTAVINLPTADNVPPQGEIVEVSR</sequence>
<feature type="region of interest" description="Disordered" evidence="4">
    <location>
        <begin position="120"/>
        <end position="139"/>
    </location>
</feature>
<evidence type="ECO:0000256" key="2">
    <source>
        <dbReference type="ARBA" id="ARBA00023054"/>
    </source>
</evidence>
<proteinExistence type="predicted"/>
<evidence type="ECO:0000313" key="6">
    <source>
        <dbReference type="EMBL" id="WOX05262.1"/>
    </source>
</evidence>
<dbReference type="GO" id="GO:0030313">
    <property type="term" value="C:cell envelope"/>
    <property type="evidence" value="ECO:0007669"/>
    <property type="project" value="UniProtKB-SubCell"/>
</dbReference>
<accession>A0AAU0MZC7</accession>
<feature type="coiled-coil region" evidence="3">
    <location>
        <begin position="203"/>
        <end position="230"/>
    </location>
</feature>
<reference evidence="6 7" key="1">
    <citation type="submission" date="2023-10" db="EMBL/GenBank/DDBJ databases">
        <title>Description of Microbulbifer bruguierae sp. nov., isolated from the sediments of mangrove plant Bruguiera sexangula and comparative genomic analyses of the genus Microbulbifer.</title>
        <authorList>
            <person name="Long M."/>
        </authorList>
    </citation>
    <scope>NUCLEOTIDE SEQUENCE [LARGE SCALE GENOMIC DNA]</scope>
    <source>
        <strain evidence="6 7">SPO729</strain>
    </source>
</reference>
<evidence type="ECO:0000256" key="4">
    <source>
        <dbReference type="SAM" id="MobiDB-lite"/>
    </source>
</evidence>
<dbReference type="PANTHER" id="PTHR32347">
    <property type="entry name" value="EFFLUX SYSTEM COMPONENT YKNX-RELATED"/>
    <property type="match status" value="1"/>
</dbReference>
<protein>
    <submittedName>
        <fullName evidence="6">Efflux RND transporter periplasmic adaptor subunit</fullName>
    </submittedName>
</protein>
<dbReference type="Gene3D" id="2.40.30.170">
    <property type="match status" value="1"/>
</dbReference>
<dbReference type="Proteomes" id="UP001302477">
    <property type="component" value="Chromosome"/>
</dbReference>
<feature type="domain" description="CusB-like beta-barrel" evidence="5">
    <location>
        <begin position="273"/>
        <end position="348"/>
    </location>
</feature>
<evidence type="ECO:0000256" key="3">
    <source>
        <dbReference type="SAM" id="Coils"/>
    </source>
</evidence>
<evidence type="ECO:0000313" key="7">
    <source>
        <dbReference type="Proteomes" id="UP001302477"/>
    </source>
</evidence>
<dbReference type="EMBL" id="CP137555">
    <property type="protein sequence ID" value="WOX05262.1"/>
    <property type="molecule type" value="Genomic_DNA"/>
</dbReference>
<keyword evidence="7" id="KW-1185">Reference proteome</keyword>
<gene>
    <name evidence="6" type="ORF">R5R33_16175</name>
</gene>
<dbReference type="RefSeq" id="WP_318953736.1">
    <property type="nucleotide sequence ID" value="NZ_CP137555.1"/>
</dbReference>